<organism evidence="5 6">
    <name type="scientific">Nonomuraea deserti</name>
    <dbReference type="NCBI Taxonomy" id="1848322"/>
    <lineage>
        <taxon>Bacteria</taxon>
        <taxon>Bacillati</taxon>
        <taxon>Actinomycetota</taxon>
        <taxon>Actinomycetes</taxon>
        <taxon>Streptosporangiales</taxon>
        <taxon>Streptosporangiaceae</taxon>
        <taxon>Nonomuraea</taxon>
    </lineage>
</organism>
<dbReference type="Gene3D" id="2.60.120.260">
    <property type="entry name" value="Galactose-binding domain-like"/>
    <property type="match status" value="1"/>
</dbReference>
<evidence type="ECO:0000313" key="6">
    <source>
        <dbReference type="Proteomes" id="UP000295258"/>
    </source>
</evidence>
<dbReference type="SMART" id="SM00637">
    <property type="entry name" value="CBD_II"/>
    <property type="match status" value="1"/>
</dbReference>
<evidence type="ECO:0000256" key="2">
    <source>
        <dbReference type="ARBA" id="ARBA00022801"/>
    </source>
</evidence>
<evidence type="ECO:0000313" key="5">
    <source>
        <dbReference type="EMBL" id="TDD07115.1"/>
    </source>
</evidence>
<reference evidence="5 6" key="1">
    <citation type="submission" date="2019-03" db="EMBL/GenBank/DDBJ databases">
        <title>Draft genome sequences of novel Actinobacteria.</title>
        <authorList>
            <person name="Sahin N."/>
            <person name="Ay H."/>
            <person name="Saygin H."/>
        </authorList>
    </citation>
    <scope>NUCLEOTIDE SEQUENCE [LARGE SCALE GENOMIC DNA]</scope>
    <source>
        <strain evidence="5 6">KC310</strain>
    </source>
</reference>
<dbReference type="PANTHER" id="PTHR10587:SF133">
    <property type="entry name" value="CHITIN DEACETYLASE 1-RELATED"/>
    <property type="match status" value="1"/>
</dbReference>
<dbReference type="InterPro" id="IPR036514">
    <property type="entry name" value="SGNH_hydro_sf"/>
</dbReference>
<dbReference type="SUPFAM" id="SSF52266">
    <property type="entry name" value="SGNH hydrolase"/>
    <property type="match status" value="1"/>
</dbReference>
<proteinExistence type="predicted"/>
<dbReference type="InterPro" id="IPR050248">
    <property type="entry name" value="Polysacc_deacetylase_ArnD"/>
</dbReference>
<dbReference type="InterPro" id="IPR040794">
    <property type="entry name" value="CE2_N"/>
</dbReference>
<dbReference type="Pfam" id="PF01522">
    <property type="entry name" value="Polysacc_deac_1"/>
    <property type="match status" value="1"/>
</dbReference>
<keyword evidence="1" id="KW-0479">Metal-binding</keyword>
<dbReference type="InterPro" id="IPR002509">
    <property type="entry name" value="NODB_dom"/>
</dbReference>
<dbReference type="Pfam" id="PF13472">
    <property type="entry name" value="Lipase_GDSL_2"/>
    <property type="match status" value="1"/>
</dbReference>
<keyword evidence="6" id="KW-1185">Reference proteome</keyword>
<dbReference type="CDD" id="cd01831">
    <property type="entry name" value="Endoglucanase_E_like"/>
    <property type="match status" value="1"/>
</dbReference>
<evidence type="ECO:0008006" key="7">
    <source>
        <dbReference type="Google" id="ProtNLM"/>
    </source>
</evidence>
<evidence type="ECO:0000259" key="3">
    <source>
        <dbReference type="PROSITE" id="PS51173"/>
    </source>
</evidence>
<dbReference type="Pfam" id="PF17996">
    <property type="entry name" value="CE2_N"/>
    <property type="match status" value="1"/>
</dbReference>
<evidence type="ECO:0000259" key="4">
    <source>
        <dbReference type="PROSITE" id="PS51677"/>
    </source>
</evidence>
<dbReference type="InterPro" id="IPR011330">
    <property type="entry name" value="Glyco_hydro/deAcase_b/a-brl"/>
</dbReference>
<dbReference type="InterPro" id="IPR008965">
    <property type="entry name" value="CBM2/CBM3_carb-bd_dom_sf"/>
</dbReference>
<sequence>GNTPALLAALRTAGLRATMFNVGQNVEAYPDLTRQQVAVGMWIGDHSWDHPHMTQLTAEQQTAQISRTQDVIARVTGATPRLFRPPYLETDDELRAVQRRHGLTEINADVDSQDWNNATADQIAAKARQLRSGDVILMHDWPANTVQAIPRIAADLRERGLCAGKISPVTGRAVAPGNTCAAAYRTISARDGAFRGKVVVTNTGTTPLDGWRVTLTLPAGVRISAVRSGVATGTTGTVTVTGTRHNSAVRPGRSTTFGLTGTRTGDEAVAGVTCTDPSGDTLAHARTTGRVEDLGDSVRYTWPGVTFEGRFQGTGVGIKLNDAANDYDVQIDGVAPVTLRTPGRTTHWVTGLGGGVHTVRLAKRTESPWTPGEFGGFVAAPGGRVLAPPAARARQIEFIGDSWTAGYGNMSTSRDCSASGGINPNSNADQAFGALTARTLNADHQLTAWSGLGMVRNYNGGSPGTDFRTYYDRTLQAAGTAAWQLPKAWRPQVVVVGLGINDFSTPLNPGEPWADTAALAADFRAAYLGFLAKLRLRYGPGTFIVLTYPTMSGTPLADLVEQVVRERSSQGDRRVSALHYDNDALGLDLLGCDWHPSLHDHRLLAGALGRFIVTLPVRW</sequence>
<accession>A0A4R4VX97</accession>
<dbReference type="Gene3D" id="3.20.20.370">
    <property type="entry name" value="Glycoside hydrolase/deacetylase"/>
    <property type="match status" value="1"/>
</dbReference>
<dbReference type="SUPFAM" id="SSF49384">
    <property type="entry name" value="Carbohydrate-binding domain"/>
    <property type="match status" value="1"/>
</dbReference>
<protein>
    <recommendedName>
        <fullName evidence="7">Cellulose-binding protein</fullName>
    </recommendedName>
</protein>
<feature type="domain" description="NodB homology" evidence="4">
    <location>
        <begin position="1"/>
        <end position="164"/>
    </location>
</feature>
<dbReference type="AlphaFoldDB" id="A0A4R4VX97"/>
<dbReference type="InterPro" id="IPR012291">
    <property type="entry name" value="CBM2_carb-bd_dom_sf"/>
</dbReference>
<dbReference type="InterPro" id="IPR013830">
    <property type="entry name" value="SGNH_hydro"/>
</dbReference>
<comment type="caution">
    <text evidence="5">The sequence shown here is derived from an EMBL/GenBank/DDBJ whole genome shotgun (WGS) entry which is preliminary data.</text>
</comment>
<dbReference type="Pfam" id="PF00553">
    <property type="entry name" value="CBM_2"/>
    <property type="match status" value="1"/>
</dbReference>
<dbReference type="PANTHER" id="PTHR10587">
    <property type="entry name" value="GLYCOSYL TRANSFERASE-RELATED"/>
    <property type="match status" value="1"/>
</dbReference>
<dbReference type="PROSITE" id="PS51677">
    <property type="entry name" value="NODB"/>
    <property type="match status" value="1"/>
</dbReference>
<dbReference type="PROSITE" id="PS51173">
    <property type="entry name" value="CBM2"/>
    <property type="match status" value="1"/>
</dbReference>
<feature type="non-terminal residue" evidence="5">
    <location>
        <position position="1"/>
    </location>
</feature>
<dbReference type="Proteomes" id="UP000295258">
    <property type="component" value="Unassembled WGS sequence"/>
</dbReference>
<dbReference type="GO" id="GO:0005975">
    <property type="term" value="P:carbohydrate metabolic process"/>
    <property type="evidence" value="ECO:0007669"/>
    <property type="project" value="InterPro"/>
</dbReference>
<feature type="domain" description="CBM2" evidence="3">
    <location>
        <begin position="173"/>
        <end position="277"/>
    </location>
</feature>
<gene>
    <name evidence="5" type="ORF">E1292_13800</name>
</gene>
<dbReference type="EMBL" id="SMKO01000028">
    <property type="protein sequence ID" value="TDD07115.1"/>
    <property type="molecule type" value="Genomic_DNA"/>
</dbReference>
<dbReference type="GO" id="GO:0046872">
    <property type="term" value="F:metal ion binding"/>
    <property type="evidence" value="ECO:0007669"/>
    <property type="project" value="UniProtKB-KW"/>
</dbReference>
<dbReference type="GO" id="GO:0052689">
    <property type="term" value="F:carboxylic ester hydrolase activity"/>
    <property type="evidence" value="ECO:0007669"/>
    <property type="project" value="InterPro"/>
</dbReference>
<dbReference type="Gene3D" id="2.60.40.290">
    <property type="match status" value="1"/>
</dbReference>
<name>A0A4R4VX97_9ACTN</name>
<dbReference type="GO" id="GO:0016810">
    <property type="term" value="F:hydrolase activity, acting on carbon-nitrogen (but not peptide) bonds"/>
    <property type="evidence" value="ECO:0007669"/>
    <property type="project" value="InterPro"/>
</dbReference>
<dbReference type="SUPFAM" id="SSF88713">
    <property type="entry name" value="Glycoside hydrolase/deacetylase"/>
    <property type="match status" value="1"/>
</dbReference>
<dbReference type="Gene3D" id="3.40.50.1110">
    <property type="entry name" value="SGNH hydrolase"/>
    <property type="match status" value="1"/>
</dbReference>
<evidence type="ECO:0000256" key="1">
    <source>
        <dbReference type="ARBA" id="ARBA00022723"/>
    </source>
</evidence>
<dbReference type="InterPro" id="IPR037461">
    <property type="entry name" value="CtCE2-like_dom"/>
</dbReference>
<dbReference type="RefSeq" id="WP_132595539.1">
    <property type="nucleotide sequence ID" value="NZ_SMKO01000028.1"/>
</dbReference>
<keyword evidence="2" id="KW-0378">Hydrolase</keyword>
<dbReference type="GO" id="GO:0016020">
    <property type="term" value="C:membrane"/>
    <property type="evidence" value="ECO:0007669"/>
    <property type="project" value="TreeGrafter"/>
</dbReference>
<dbReference type="GO" id="GO:0030247">
    <property type="term" value="F:polysaccharide binding"/>
    <property type="evidence" value="ECO:0007669"/>
    <property type="project" value="UniProtKB-UniRule"/>
</dbReference>
<dbReference type="InterPro" id="IPR001919">
    <property type="entry name" value="CBD2"/>
</dbReference>
<dbReference type="GO" id="GO:0004553">
    <property type="term" value="F:hydrolase activity, hydrolyzing O-glycosyl compounds"/>
    <property type="evidence" value="ECO:0007669"/>
    <property type="project" value="InterPro"/>
</dbReference>